<organism evidence="2 3">
    <name type="scientific">Desulfosporosinus acididurans</name>
    <dbReference type="NCBI Taxonomy" id="476652"/>
    <lineage>
        <taxon>Bacteria</taxon>
        <taxon>Bacillati</taxon>
        <taxon>Bacillota</taxon>
        <taxon>Clostridia</taxon>
        <taxon>Eubacteriales</taxon>
        <taxon>Desulfitobacteriaceae</taxon>
        <taxon>Desulfosporosinus</taxon>
    </lineage>
</organism>
<gene>
    <name evidence="2" type="ORF">DEAC_c40060</name>
</gene>
<dbReference type="PATRIC" id="fig|476652.3.peg.4245"/>
<dbReference type="Proteomes" id="UP000036356">
    <property type="component" value="Unassembled WGS sequence"/>
</dbReference>
<dbReference type="AlphaFoldDB" id="A0A0J1FKV5"/>
<keyword evidence="3" id="KW-1185">Reference proteome</keyword>
<evidence type="ECO:0000259" key="1">
    <source>
        <dbReference type="Pfam" id="PF24032"/>
    </source>
</evidence>
<reference evidence="2 3" key="1">
    <citation type="submission" date="2015-06" db="EMBL/GenBank/DDBJ databases">
        <title>Draft genome of the moderately acidophilic sulfate reducer Candidatus Desulfosporosinus acididurans strain M1.</title>
        <authorList>
            <person name="Poehlein A."/>
            <person name="Petzsch P."/>
            <person name="Johnson B.D."/>
            <person name="Schloemann M."/>
            <person name="Daniel R."/>
            <person name="Muehling M."/>
        </authorList>
    </citation>
    <scope>NUCLEOTIDE SEQUENCE [LARGE SCALE GENOMIC DNA]</scope>
    <source>
        <strain evidence="2 3">M1</strain>
    </source>
</reference>
<dbReference type="RefSeq" id="WP_161796480.1">
    <property type="nucleotide sequence ID" value="NZ_LDZY01000018.1"/>
</dbReference>
<proteinExistence type="predicted"/>
<evidence type="ECO:0000313" key="3">
    <source>
        <dbReference type="Proteomes" id="UP000036356"/>
    </source>
</evidence>
<feature type="domain" description="YqbQ/XkdQ" evidence="1">
    <location>
        <begin position="5"/>
        <end position="298"/>
    </location>
</feature>
<evidence type="ECO:0000313" key="2">
    <source>
        <dbReference type="EMBL" id="KLU64012.1"/>
    </source>
</evidence>
<accession>A0A0J1FKV5</accession>
<sequence>MCKTVQWSGDKSQVARKLDVTMAYSIFDRNQPNTQISPGTMVWVVDDVEGEIFRGIVFNRSLNSNQELTFYAYDFLIYFLKSKATYNFTNVTPEAITARVCQEADVSVGQLEPTGVHISLLASNKTLYDIIMQAYSYASFSTGKQYFLLMTQDKLNMIEKGKNLIDFTLNPDVNLINSVYVDNIENMINKVKIYDSKKNFTGQVIENTEWEKFYGAIQDTYTINKEKNTQVEASMLLKGMEQEVTATALGNINVITGTAVRTKIFYVSVLVDATWYVDTDVHTWEIGTNKYTMQLTLKMQNLMDLKEGKVDQE</sequence>
<dbReference type="InterPro" id="IPR056937">
    <property type="entry name" value="YqbQ/XkdQ"/>
</dbReference>
<comment type="caution">
    <text evidence="2">The sequence shown here is derived from an EMBL/GenBank/DDBJ whole genome shotgun (WGS) entry which is preliminary data.</text>
</comment>
<name>A0A0J1FKV5_9FIRM</name>
<dbReference type="Pfam" id="PF24032">
    <property type="entry name" value="YQBQ"/>
    <property type="match status" value="1"/>
</dbReference>
<protein>
    <recommendedName>
        <fullName evidence="1">YqbQ/XkdQ domain-containing protein</fullName>
    </recommendedName>
</protein>
<dbReference type="STRING" id="476652.DEAC_c40060"/>
<dbReference type="EMBL" id="LDZY01000018">
    <property type="protein sequence ID" value="KLU64012.1"/>
    <property type="molecule type" value="Genomic_DNA"/>
</dbReference>
<dbReference type="SUPFAM" id="SSF69279">
    <property type="entry name" value="Phage tail proteins"/>
    <property type="match status" value="1"/>
</dbReference>